<proteinExistence type="predicted"/>
<evidence type="ECO:0000313" key="3">
    <source>
        <dbReference type="Proteomes" id="UP000198802"/>
    </source>
</evidence>
<feature type="region of interest" description="Disordered" evidence="1">
    <location>
        <begin position="87"/>
        <end position="110"/>
    </location>
</feature>
<gene>
    <name evidence="2" type="ORF">Ga0074812_102354</name>
</gene>
<organism evidence="2 3">
    <name type="scientific">Parafrankia irregularis</name>
    <dbReference type="NCBI Taxonomy" id="795642"/>
    <lineage>
        <taxon>Bacteria</taxon>
        <taxon>Bacillati</taxon>
        <taxon>Actinomycetota</taxon>
        <taxon>Actinomycetes</taxon>
        <taxon>Frankiales</taxon>
        <taxon>Frankiaceae</taxon>
        <taxon>Parafrankia</taxon>
    </lineage>
</organism>
<dbReference type="EMBL" id="FAOZ01000002">
    <property type="protein sequence ID" value="CUU54344.1"/>
    <property type="molecule type" value="Genomic_DNA"/>
</dbReference>
<evidence type="ECO:0000256" key="1">
    <source>
        <dbReference type="SAM" id="MobiDB-lite"/>
    </source>
</evidence>
<evidence type="ECO:0000313" key="2">
    <source>
        <dbReference type="EMBL" id="CUU54344.1"/>
    </source>
</evidence>
<dbReference type="AlphaFoldDB" id="A0A0S4QHR8"/>
<name>A0A0S4QHR8_9ACTN</name>
<accession>A0A0S4QHR8</accession>
<keyword evidence="3" id="KW-1185">Reference proteome</keyword>
<feature type="compositionally biased region" description="Gly residues" evidence="1">
    <location>
        <begin position="97"/>
        <end position="110"/>
    </location>
</feature>
<feature type="compositionally biased region" description="Low complexity" evidence="1">
    <location>
        <begin position="43"/>
        <end position="52"/>
    </location>
</feature>
<dbReference type="RefSeq" id="WP_091271685.1">
    <property type="nucleotide sequence ID" value="NZ_FAOZ01000002.1"/>
</dbReference>
<feature type="region of interest" description="Disordered" evidence="1">
    <location>
        <begin position="1"/>
        <end position="52"/>
    </location>
</feature>
<reference evidence="3" key="1">
    <citation type="submission" date="2015-11" db="EMBL/GenBank/DDBJ databases">
        <authorList>
            <person name="Varghese N."/>
        </authorList>
    </citation>
    <scope>NUCLEOTIDE SEQUENCE [LARGE SCALE GENOMIC DNA]</scope>
    <source>
        <strain evidence="3">DSM 45899</strain>
    </source>
</reference>
<feature type="compositionally biased region" description="Acidic residues" evidence="1">
    <location>
        <begin position="22"/>
        <end position="32"/>
    </location>
</feature>
<dbReference type="Proteomes" id="UP000198802">
    <property type="component" value="Unassembled WGS sequence"/>
</dbReference>
<protein>
    <submittedName>
        <fullName evidence="2">Uncharacterized protein</fullName>
    </submittedName>
</protein>
<sequence>MKLRWRKSKPATSPAYGGGAFEVDDDIEDDLGELGSGLGDAGAAGPAPAAGGPVMLTLTTRAEIEQAAERAANPQPVRRRMERGMFGGAATGHSHGGDSGGSCGSGGCGC</sequence>